<gene>
    <name evidence="7" type="ORF">SLNSH_13335</name>
</gene>
<dbReference type="RefSeq" id="WP_106337586.1">
    <property type="nucleotide sequence ID" value="NZ_PVZS01000013.1"/>
</dbReference>
<evidence type="ECO:0000256" key="1">
    <source>
        <dbReference type="ARBA" id="ARBA00004417"/>
    </source>
</evidence>
<comment type="similarity">
    <text evidence="2">Belongs to the ABC transporter superfamily.</text>
</comment>
<evidence type="ECO:0000313" key="7">
    <source>
        <dbReference type="EMBL" id="PSC04562.1"/>
    </source>
</evidence>
<name>A0A2T1HSE1_9HYPH</name>
<dbReference type="GO" id="GO:0015833">
    <property type="term" value="P:peptide transport"/>
    <property type="evidence" value="ECO:0007669"/>
    <property type="project" value="InterPro"/>
</dbReference>
<evidence type="ECO:0000256" key="5">
    <source>
        <dbReference type="ARBA" id="ARBA00022840"/>
    </source>
</evidence>
<dbReference type="InterPro" id="IPR003439">
    <property type="entry name" value="ABC_transporter-like_ATP-bd"/>
</dbReference>
<reference evidence="8" key="1">
    <citation type="submission" date="2018-03" db="EMBL/GenBank/DDBJ databases">
        <authorList>
            <person name="Sun L."/>
            <person name="Liu H."/>
            <person name="Chen W."/>
            <person name="Huang K."/>
            <person name="Liu W."/>
            <person name="Gao X."/>
        </authorList>
    </citation>
    <scope>NUCLEOTIDE SEQUENCE [LARGE SCALE GENOMIC DNA]</scope>
    <source>
        <strain evidence="8">SH9</strain>
    </source>
</reference>
<keyword evidence="3" id="KW-0813">Transport</keyword>
<dbReference type="FunFam" id="3.40.50.300:FF:000016">
    <property type="entry name" value="Oligopeptide ABC transporter ATP-binding component"/>
    <property type="match status" value="1"/>
</dbReference>
<evidence type="ECO:0000313" key="8">
    <source>
        <dbReference type="Proteomes" id="UP000239772"/>
    </source>
</evidence>
<sequence>MFSTLAWLGSDDVALLDVEGLSLAINNIPLLDRVCLSVEPGQVLGLVGESGSGKSLTALSIMRLTPRGARAQGRILFGGRDLAALPERQMCAIRGREIGMIFQEPMTALNPLQTIGRQVAEGFRLHLGLSQREALNRAAGVLARVGLPPESIPLSRYPHELSGGQRQRVVVAMAVALEPKLIIADEPTTALDVTTQAQILRLLRRLVAETGAGLVLITHDLAVVNAMADHVAVMRGGQVLEQGRAAEFRTGARHPYARALLDSSRYAPPRRAPDLKAVTLLEVEGLVREYALPRRNPFRPAPRRRAVDGVSFAIRRGECLGLVGESGCGKSTTARAILALEPLQGGTIRFDGRGAANLSGAELLAFRRRVQMVFQDPYGSFDPRHKAGRIIAEPLRLLPDLTQPEARRRVAAALEEVGLAASDASKYPHEFSGGQRQRLAIARALITRPDLIVLDEPVSALDVSIRAQVLALLADLQARLGLSYLFISHDLGVVRAITDRVLVMRDGQIVEGGETAQVLQAPQHPYTRELVTAALRLDRAVSPQPDLAS</sequence>
<dbReference type="PANTHER" id="PTHR43776:SF7">
    <property type="entry name" value="D,D-DIPEPTIDE TRANSPORT ATP-BINDING PROTEIN DDPF-RELATED"/>
    <property type="match status" value="1"/>
</dbReference>
<dbReference type="AlphaFoldDB" id="A0A2T1HSE1"/>
<dbReference type="NCBIfam" id="NF007739">
    <property type="entry name" value="PRK10419.1"/>
    <property type="match status" value="2"/>
</dbReference>
<dbReference type="PROSITE" id="PS00211">
    <property type="entry name" value="ABC_TRANSPORTER_1"/>
    <property type="match status" value="2"/>
</dbReference>
<comment type="subcellular location">
    <subcellularLocation>
        <location evidence="1">Cell inner membrane</location>
        <topology evidence="1">Peripheral membrane protein</topology>
    </subcellularLocation>
</comment>
<dbReference type="CDD" id="cd03257">
    <property type="entry name" value="ABC_NikE_OppD_transporters"/>
    <property type="match status" value="2"/>
</dbReference>
<accession>A0A2T1HSE1</accession>
<dbReference type="InterPro" id="IPR050319">
    <property type="entry name" value="ABC_transp_ATP-bind"/>
</dbReference>
<keyword evidence="5 7" id="KW-0067">ATP-binding</keyword>
<dbReference type="GO" id="GO:0005524">
    <property type="term" value="F:ATP binding"/>
    <property type="evidence" value="ECO:0007669"/>
    <property type="project" value="UniProtKB-KW"/>
</dbReference>
<keyword evidence="4" id="KW-0547">Nucleotide-binding</keyword>
<dbReference type="Gene3D" id="3.40.50.300">
    <property type="entry name" value="P-loop containing nucleotide triphosphate hydrolases"/>
    <property type="match status" value="2"/>
</dbReference>
<evidence type="ECO:0000256" key="4">
    <source>
        <dbReference type="ARBA" id="ARBA00022741"/>
    </source>
</evidence>
<dbReference type="OrthoDB" id="9802264at2"/>
<dbReference type="InterPro" id="IPR017871">
    <property type="entry name" value="ABC_transporter-like_CS"/>
</dbReference>
<dbReference type="PANTHER" id="PTHR43776">
    <property type="entry name" value="TRANSPORT ATP-BINDING PROTEIN"/>
    <property type="match status" value="1"/>
</dbReference>
<dbReference type="InterPro" id="IPR013563">
    <property type="entry name" value="Oligopep_ABC_C"/>
</dbReference>
<feature type="domain" description="ABC transporter" evidence="6">
    <location>
        <begin position="16"/>
        <end position="261"/>
    </location>
</feature>
<evidence type="ECO:0000259" key="6">
    <source>
        <dbReference type="PROSITE" id="PS50893"/>
    </source>
</evidence>
<comment type="caution">
    <text evidence="7">The sequence shown here is derived from an EMBL/GenBank/DDBJ whole genome shotgun (WGS) entry which is preliminary data.</text>
</comment>
<proteinExistence type="inferred from homology"/>
<dbReference type="NCBIfam" id="NF008453">
    <property type="entry name" value="PRK11308.1"/>
    <property type="match status" value="2"/>
</dbReference>
<dbReference type="InterPro" id="IPR003593">
    <property type="entry name" value="AAA+_ATPase"/>
</dbReference>
<dbReference type="GO" id="GO:0005886">
    <property type="term" value="C:plasma membrane"/>
    <property type="evidence" value="ECO:0007669"/>
    <property type="project" value="UniProtKB-SubCell"/>
</dbReference>
<protein>
    <submittedName>
        <fullName evidence="7">Microcin ABC transporter ATP-binding protein</fullName>
    </submittedName>
</protein>
<dbReference type="GO" id="GO:0055085">
    <property type="term" value="P:transmembrane transport"/>
    <property type="evidence" value="ECO:0007669"/>
    <property type="project" value="UniProtKB-ARBA"/>
</dbReference>
<keyword evidence="8" id="KW-1185">Reference proteome</keyword>
<dbReference type="SMART" id="SM00382">
    <property type="entry name" value="AAA"/>
    <property type="match status" value="2"/>
</dbReference>
<dbReference type="Pfam" id="PF00005">
    <property type="entry name" value="ABC_tran"/>
    <property type="match status" value="2"/>
</dbReference>
<organism evidence="7 8">
    <name type="scientific">Alsobacter soli</name>
    <dbReference type="NCBI Taxonomy" id="2109933"/>
    <lineage>
        <taxon>Bacteria</taxon>
        <taxon>Pseudomonadati</taxon>
        <taxon>Pseudomonadota</taxon>
        <taxon>Alphaproteobacteria</taxon>
        <taxon>Hyphomicrobiales</taxon>
        <taxon>Alsobacteraceae</taxon>
        <taxon>Alsobacter</taxon>
    </lineage>
</organism>
<evidence type="ECO:0000256" key="2">
    <source>
        <dbReference type="ARBA" id="ARBA00005417"/>
    </source>
</evidence>
<dbReference type="Pfam" id="PF08352">
    <property type="entry name" value="oligo_HPY"/>
    <property type="match status" value="2"/>
</dbReference>
<dbReference type="GO" id="GO:0016887">
    <property type="term" value="F:ATP hydrolysis activity"/>
    <property type="evidence" value="ECO:0007669"/>
    <property type="project" value="InterPro"/>
</dbReference>
<dbReference type="Proteomes" id="UP000239772">
    <property type="component" value="Unassembled WGS sequence"/>
</dbReference>
<dbReference type="PROSITE" id="PS50893">
    <property type="entry name" value="ABC_TRANSPORTER_2"/>
    <property type="match status" value="2"/>
</dbReference>
<dbReference type="InterPro" id="IPR027417">
    <property type="entry name" value="P-loop_NTPase"/>
</dbReference>
<dbReference type="SUPFAM" id="SSF52540">
    <property type="entry name" value="P-loop containing nucleoside triphosphate hydrolases"/>
    <property type="match status" value="2"/>
</dbReference>
<evidence type="ECO:0000256" key="3">
    <source>
        <dbReference type="ARBA" id="ARBA00022448"/>
    </source>
</evidence>
<feature type="domain" description="ABC transporter" evidence="6">
    <location>
        <begin position="287"/>
        <end position="531"/>
    </location>
</feature>
<dbReference type="EMBL" id="PVZS01000013">
    <property type="protein sequence ID" value="PSC04562.1"/>
    <property type="molecule type" value="Genomic_DNA"/>
</dbReference>